<feature type="region of interest" description="Disordered" evidence="1">
    <location>
        <begin position="42"/>
        <end position="77"/>
    </location>
</feature>
<reference evidence="3" key="1">
    <citation type="submission" date="2020-01" db="EMBL/GenBank/DDBJ databases">
        <title>Draft genome sequence of the Termite Coptotermes fromosanus.</title>
        <authorList>
            <person name="Itakura S."/>
            <person name="Yosikawa Y."/>
            <person name="Umezawa K."/>
        </authorList>
    </citation>
    <scope>NUCLEOTIDE SEQUENCE [LARGE SCALE GENOMIC DNA]</scope>
</reference>
<feature type="non-terminal residue" evidence="2">
    <location>
        <position position="1"/>
    </location>
</feature>
<protein>
    <submittedName>
        <fullName evidence="2">Uncharacterized protein</fullName>
    </submittedName>
</protein>
<dbReference type="OrthoDB" id="6370328at2759"/>
<dbReference type="GO" id="GO:0035099">
    <property type="term" value="P:hemocyte migration"/>
    <property type="evidence" value="ECO:0007669"/>
    <property type="project" value="TreeGrafter"/>
</dbReference>
<proteinExistence type="predicted"/>
<keyword evidence="3" id="KW-1185">Reference proteome</keyword>
<evidence type="ECO:0000313" key="3">
    <source>
        <dbReference type="Proteomes" id="UP000502823"/>
    </source>
</evidence>
<dbReference type="InParanoid" id="A0A6L2Q6G5"/>
<evidence type="ECO:0000313" key="2">
    <source>
        <dbReference type="EMBL" id="GFG38368.1"/>
    </source>
</evidence>
<dbReference type="PANTHER" id="PTHR21719:SF1">
    <property type="entry name" value="FI06402P-RELATED"/>
    <property type="match status" value="1"/>
</dbReference>
<dbReference type="EMBL" id="BLKM01000769">
    <property type="protein sequence ID" value="GFG38368.1"/>
    <property type="molecule type" value="Genomic_DNA"/>
</dbReference>
<sequence>TTTLRTSGISRSRGGPTVEKLVFNNHTECVCVDRLEEFMPRDRPSSNHDKENAGRRGFRGNYSPDTDSGNSESKSCRCPSQFSARHADGSCFCECFDKQRDCIRSKRGKEYLPHDDRICILRGECMAPSCEFGTYLRRAGRCPRKQEKFEAWQHYPLHDEEYK</sequence>
<gene>
    <name evidence="2" type="ORF">Cfor_05712</name>
</gene>
<feature type="compositionally biased region" description="Basic and acidic residues" evidence="1">
    <location>
        <begin position="42"/>
        <end position="54"/>
    </location>
</feature>
<accession>A0A6L2Q6G5</accession>
<evidence type="ECO:0000256" key="1">
    <source>
        <dbReference type="SAM" id="MobiDB-lite"/>
    </source>
</evidence>
<comment type="caution">
    <text evidence="2">The sequence shown here is derived from an EMBL/GenBank/DDBJ whole genome shotgun (WGS) entry which is preliminary data.</text>
</comment>
<dbReference type="AlphaFoldDB" id="A0A6L2Q6G5"/>
<organism evidence="2 3">
    <name type="scientific">Coptotermes formosanus</name>
    <name type="common">Formosan subterranean termite</name>
    <dbReference type="NCBI Taxonomy" id="36987"/>
    <lineage>
        <taxon>Eukaryota</taxon>
        <taxon>Metazoa</taxon>
        <taxon>Ecdysozoa</taxon>
        <taxon>Arthropoda</taxon>
        <taxon>Hexapoda</taxon>
        <taxon>Insecta</taxon>
        <taxon>Pterygota</taxon>
        <taxon>Neoptera</taxon>
        <taxon>Polyneoptera</taxon>
        <taxon>Dictyoptera</taxon>
        <taxon>Blattodea</taxon>
        <taxon>Blattoidea</taxon>
        <taxon>Termitoidae</taxon>
        <taxon>Rhinotermitidae</taxon>
        <taxon>Coptotermes</taxon>
    </lineage>
</organism>
<dbReference type="PANTHER" id="PTHR21719">
    <property type="entry name" value="FI06402P-RELATED"/>
    <property type="match status" value="1"/>
</dbReference>
<name>A0A6L2Q6G5_COPFO</name>
<feature type="compositionally biased region" description="Polar residues" evidence="1">
    <location>
        <begin position="63"/>
        <end position="77"/>
    </location>
</feature>
<dbReference type="Proteomes" id="UP000502823">
    <property type="component" value="Unassembled WGS sequence"/>
</dbReference>